<evidence type="ECO:0000313" key="2">
    <source>
        <dbReference type="Proteomes" id="UP000824120"/>
    </source>
</evidence>
<proteinExistence type="predicted"/>
<dbReference type="InterPro" id="IPR036890">
    <property type="entry name" value="HATPase_C_sf"/>
</dbReference>
<sequence length="130" mass="14591">DTLNALLIKLVFPNFQPGKCLYTTIRELVENALDSAESISELPVVEITIEEIGLSKFNSMIGLGDRERRDEALYANFETTKAREKRLAKEAWVLEIQAKNVALGKKVKDPAATKAARSREASYYRVTCKV</sequence>
<feature type="non-terminal residue" evidence="1">
    <location>
        <position position="130"/>
    </location>
</feature>
<dbReference type="Gene3D" id="3.30.565.10">
    <property type="entry name" value="Histidine kinase-like ATPase, C-terminal domain"/>
    <property type="match status" value="1"/>
</dbReference>
<dbReference type="PANTHER" id="PTHR48444:SF1">
    <property type="entry name" value="DNA TOPOISOMERASE 6 SUBUNIT B"/>
    <property type="match status" value="1"/>
</dbReference>
<gene>
    <name evidence="1" type="ORF">H5410_063944</name>
</gene>
<protein>
    <submittedName>
        <fullName evidence="1">Uncharacterized protein</fullName>
    </submittedName>
</protein>
<dbReference type="PANTHER" id="PTHR48444">
    <property type="entry name" value="DNA TOPOISOMERASE 6 SUBUNIT B"/>
    <property type="match status" value="1"/>
</dbReference>
<organism evidence="1 2">
    <name type="scientific">Solanum commersonii</name>
    <name type="common">Commerson's wild potato</name>
    <name type="synonym">Commerson's nightshade</name>
    <dbReference type="NCBI Taxonomy" id="4109"/>
    <lineage>
        <taxon>Eukaryota</taxon>
        <taxon>Viridiplantae</taxon>
        <taxon>Streptophyta</taxon>
        <taxon>Embryophyta</taxon>
        <taxon>Tracheophyta</taxon>
        <taxon>Spermatophyta</taxon>
        <taxon>Magnoliopsida</taxon>
        <taxon>eudicotyledons</taxon>
        <taxon>Gunneridae</taxon>
        <taxon>Pentapetalae</taxon>
        <taxon>asterids</taxon>
        <taxon>lamiids</taxon>
        <taxon>Solanales</taxon>
        <taxon>Solanaceae</taxon>
        <taxon>Solanoideae</taxon>
        <taxon>Solaneae</taxon>
        <taxon>Solanum</taxon>
    </lineage>
</organism>
<reference evidence="1" key="1">
    <citation type="submission" date="2020-09" db="EMBL/GenBank/DDBJ databases">
        <title>De no assembly of potato wild relative species, Solanum commersonii.</title>
        <authorList>
            <person name="Cho K."/>
        </authorList>
    </citation>
    <scope>NUCLEOTIDE SEQUENCE</scope>
    <source>
        <strain evidence="1">LZ3.2</strain>
        <tissue evidence="1">Leaf</tissue>
    </source>
</reference>
<dbReference type="OrthoDB" id="1302129at2759"/>
<evidence type="ECO:0000313" key="1">
    <source>
        <dbReference type="EMBL" id="KAG5569034.1"/>
    </source>
</evidence>
<keyword evidence="2" id="KW-1185">Reference proteome</keyword>
<comment type="caution">
    <text evidence="1">The sequence shown here is derived from an EMBL/GenBank/DDBJ whole genome shotgun (WGS) entry which is preliminary data.</text>
</comment>
<name>A0A9J5W0T9_SOLCO</name>
<accession>A0A9J5W0T9</accession>
<dbReference type="AlphaFoldDB" id="A0A9J5W0T9"/>
<dbReference type="Proteomes" id="UP000824120">
    <property type="component" value="Unassembled WGS sequence"/>
</dbReference>
<dbReference type="EMBL" id="JACXVP010000013">
    <property type="protein sequence ID" value="KAG5569034.1"/>
    <property type="molecule type" value="Genomic_DNA"/>
</dbReference>